<organism evidence="1 2">
    <name type="scientific">Pluteus cervinus</name>
    <dbReference type="NCBI Taxonomy" id="181527"/>
    <lineage>
        <taxon>Eukaryota</taxon>
        <taxon>Fungi</taxon>
        <taxon>Dikarya</taxon>
        <taxon>Basidiomycota</taxon>
        <taxon>Agaricomycotina</taxon>
        <taxon>Agaricomycetes</taxon>
        <taxon>Agaricomycetidae</taxon>
        <taxon>Agaricales</taxon>
        <taxon>Pluteineae</taxon>
        <taxon>Pluteaceae</taxon>
        <taxon>Pluteus</taxon>
    </lineage>
</organism>
<evidence type="ECO:0000313" key="2">
    <source>
        <dbReference type="Proteomes" id="UP000308600"/>
    </source>
</evidence>
<accession>A0ACD3B7E4</accession>
<reference evidence="1 2" key="1">
    <citation type="journal article" date="2019" name="Nat. Ecol. Evol.">
        <title>Megaphylogeny resolves global patterns of mushroom evolution.</title>
        <authorList>
            <person name="Varga T."/>
            <person name="Krizsan K."/>
            <person name="Foldi C."/>
            <person name="Dima B."/>
            <person name="Sanchez-Garcia M."/>
            <person name="Sanchez-Ramirez S."/>
            <person name="Szollosi G.J."/>
            <person name="Szarkandi J.G."/>
            <person name="Papp V."/>
            <person name="Albert L."/>
            <person name="Andreopoulos W."/>
            <person name="Angelini C."/>
            <person name="Antonin V."/>
            <person name="Barry K.W."/>
            <person name="Bougher N.L."/>
            <person name="Buchanan P."/>
            <person name="Buyck B."/>
            <person name="Bense V."/>
            <person name="Catcheside P."/>
            <person name="Chovatia M."/>
            <person name="Cooper J."/>
            <person name="Damon W."/>
            <person name="Desjardin D."/>
            <person name="Finy P."/>
            <person name="Geml J."/>
            <person name="Haridas S."/>
            <person name="Hughes K."/>
            <person name="Justo A."/>
            <person name="Karasinski D."/>
            <person name="Kautmanova I."/>
            <person name="Kiss B."/>
            <person name="Kocsube S."/>
            <person name="Kotiranta H."/>
            <person name="LaButti K.M."/>
            <person name="Lechner B.E."/>
            <person name="Liimatainen K."/>
            <person name="Lipzen A."/>
            <person name="Lukacs Z."/>
            <person name="Mihaltcheva S."/>
            <person name="Morgado L.N."/>
            <person name="Niskanen T."/>
            <person name="Noordeloos M.E."/>
            <person name="Ohm R.A."/>
            <person name="Ortiz-Santana B."/>
            <person name="Ovrebo C."/>
            <person name="Racz N."/>
            <person name="Riley R."/>
            <person name="Savchenko A."/>
            <person name="Shiryaev A."/>
            <person name="Soop K."/>
            <person name="Spirin V."/>
            <person name="Szebenyi C."/>
            <person name="Tomsovsky M."/>
            <person name="Tulloss R.E."/>
            <person name="Uehling J."/>
            <person name="Grigoriev I.V."/>
            <person name="Vagvolgyi C."/>
            <person name="Papp T."/>
            <person name="Martin F.M."/>
            <person name="Miettinen O."/>
            <person name="Hibbett D.S."/>
            <person name="Nagy L.G."/>
        </authorList>
    </citation>
    <scope>NUCLEOTIDE SEQUENCE [LARGE SCALE GENOMIC DNA]</scope>
    <source>
        <strain evidence="1 2">NL-1719</strain>
    </source>
</reference>
<protein>
    <submittedName>
        <fullName evidence="1">Uncharacterized protein</fullName>
    </submittedName>
</protein>
<dbReference type="Proteomes" id="UP000308600">
    <property type="component" value="Unassembled WGS sequence"/>
</dbReference>
<gene>
    <name evidence="1" type="ORF">BDN72DRAFT_185212</name>
</gene>
<sequence>MALVIIVGQFIFLMAGWVFFGITRSQPVSLPDSLAARARRYPQSVTFTVTLVSTFISIITAFLYSRAIRYALAMSLSRPVSLFTIVSSIRVAGKSPINNFIRPKWTIAAAICAAALSTQTAGWATLLTPRIIRTPTGLTGFGIDMTNPDFTNLVVNSFGDRLDTDAYPNIMPLIPASGVAYVNARLGLPSILNFNQLSFINSTGGVLPANLFQLDSAISAGRVLPANTFLDAPASSSEGFGTNYTVTQQGFTADVACEQRNLSATTVPAVKFSSINSTFLNFTVAIQQMVTDCGILGSDGSVVLGFPQASGEVNGIHADFCLNSTTGLDMIVVGSGSYSFLNTMVCNIKPKATMVDVNYNDASTLFNTSSWPNFIDVSEPRNSTSAFEIGLVPLGVLLRAIEFGQNLRGNTIGDSLSTFVVTYAGHGENIINDIMGAYILGALEFGGTLLRASYSETQNGLFASGTSDIPQSIRIPTNGTYYTETMGWYQRTNATPGVLLAPTFVTAVSIAIVLATLYRTARDTGVEHQDYFDVGNILHVMAASSAGGLQMSFPPFSTKTRDFLRYGQMVRVHLGYAPATERVGFIEHQSMSSE</sequence>
<evidence type="ECO:0000313" key="1">
    <source>
        <dbReference type="EMBL" id="TFK73517.1"/>
    </source>
</evidence>
<keyword evidence="2" id="KW-1185">Reference proteome</keyword>
<proteinExistence type="predicted"/>
<name>A0ACD3B7E4_9AGAR</name>
<dbReference type="EMBL" id="ML208275">
    <property type="protein sequence ID" value="TFK73517.1"/>
    <property type="molecule type" value="Genomic_DNA"/>
</dbReference>